<dbReference type="CDD" id="cd18793">
    <property type="entry name" value="SF2_C_SNF"/>
    <property type="match status" value="1"/>
</dbReference>
<gene>
    <name evidence="4" type="ORF">EQG53_01040</name>
    <name evidence="5" type="ORF">I6H83_03925</name>
</gene>
<dbReference type="GO" id="GO:0005524">
    <property type="term" value="F:ATP binding"/>
    <property type="evidence" value="ECO:0007669"/>
    <property type="project" value="InterPro"/>
</dbReference>
<dbReference type="Gene3D" id="3.40.50.10810">
    <property type="entry name" value="Tandem AAA-ATPase domain"/>
    <property type="match status" value="1"/>
</dbReference>
<proteinExistence type="predicted"/>
<dbReference type="Proteomes" id="UP000596117">
    <property type="component" value="Chromosome"/>
</dbReference>
<dbReference type="InterPro" id="IPR038718">
    <property type="entry name" value="SNF2-like_sf"/>
</dbReference>
<dbReference type="SMART" id="SM00487">
    <property type="entry name" value="DEXDc"/>
    <property type="match status" value="1"/>
</dbReference>
<dbReference type="PROSITE" id="PS51192">
    <property type="entry name" value="HELICASE_ATP_BIND_1"/>
    <property type="match status" value="1"/>
</dbReference>
<evidence type="ECO:0000313" key="6">
    <source>
        <dbReference type="Proteomes" id="UP000287388"/>
    </source>
</evidence>
<name>A0A410NSU2_BREDI</name>
<keyword evidence="7" id="KW-1185">Reference proteome</keyword>
<evidence type="ECO:0000259" key="3">
    <source>
        <dbReference type="PROSITE" id="PS51194"/>
    </source>
</evidence>
<dbReference type="GO" id="GO:0003677">
    <property type="term" value="F:DNA binding"/>
    <property type="evidence" value="ECO:0007669"/>
    <property type="project" value="InterPro"/>
</dbReference>
<evidence type="ECO:0000313" key="7">
    <source>
        <dbReference type="Proteomes" id="UP000596117"/>
    </source>
</evidence>
<feature type="domain" description="Helicase C-terminal" evidence="3">
    <location>
        <begin position="514"/>
        <end position="668"/>
    </location>
</feature>
<sequence length="1074" mass="118849">MFVTAIAGEARHWGIGKLIAQNGPDCTVEYFDTPMNEPVLHQCLAADIRSLTLPSQTRVYSYNPGLAAWEIGRLLDDHGDTQLVRFPNDTTRHLDVGSVYVRWDRPIIDPTRFLSAGITETPRFTDGRAPFMRSLLRQRAASLGMSALASSAIELEAHQVEVVRRVLQDPIQRYLLADEVGLGKTIEAGVLIRQCVLDDRDDAVVVILAPDALVSQWRAELTTKFFVGDLLDSTIIVAPLSARPDKIRRHLAAATMLVIDEAHHLTTDSRAPEAALYSEVVAAAPSIDRVLLLSATPALHNERGFLRMLHLLDPTGYPLDGEEAFRKRIEGRQALAEIVASLTPDNALYLDDTLDQLSEMFPDDVRLMSEVGRLRQIIVTMPQEDDPDLITAIDLVRDHLSEVYRLHRRVLRHRRRNVAGLTPDRAGAEVVRYRSAASGSAAAASENWRFAEMVGQDATAVDAGSLSASRDLADRQATYAINPAPEPPPQAPRARAEYHQTLASPIASQRARDRIDQLGIALRDRMTTKSQFIVFCSDPETADEIAKSLKQSLDRPVDRHDPASDDWRAFGDDPTRTVLVCDRRAEEGLNLQGGEKTIVHYDLPWNPNRIEQRLGRADRYGSGASVKSLLLCCEDDVTELAWSRYVDEGLQVFDRSIASLQYLIEKTVHDLPALLLTEGAEGLVDLLAQDGGDSGRIAREIRNINQQDALDALGSPPADTLDALTDIDDEWREIEADLAGWIQTTLMFGRNPEPPGEAPSGLGGAFRYRYLTGAQHTLLPLDAFFRHCEPAIDRDVRVTRSRDVWTTPYSYRRLSVLSRQGRNLGTRLLRYGDPLLTGLRSLAERDERGRSTAFWRHLPASEGGSPRLYFRFDFVVEADIAPAYDILELGNRLTPAAASSLKRRGDMALEPSFHTIWLDSERRNVSDPELLSALEAPYRVNACDQGGRDFNLNPRRWRALKALGVDHLSDWADLCSEARAAAEAALRSLPTLTEELAVAARRAETLASGRLGLLQARAARTGQSGGSDERDLRLESDLAAQLVDGIRKPKISLDAVCACFVSADLAVATALARI</sequence>
<keyword evidence="5" id="KW-0347">Helicase</keyword>
<evidence type="ECO:0000313" key="4">
    <source>
        <dbReference type="EMBL" id="QAT13053.1"/>
    </source>
</evidence>
<dbReference type="SUPFAM" id="SSF52540">
    <property type="entry name" value="P-loop containing nucleoside triphosphate hydrolases"/>
    <property type="match status" value="1"/>
</dbReference>
<reference evidence="4 6" key="1">
    <citation type="submission" date="2019-01" db="EMBL/GenBank/DDBJ databases">
        <title>Brevundimonas diminuta Genome sequencing and assembly.</title>
        <authorList>
            <person name="Chen H."/>
        </authorList>
    </citation>
    <scope>NUCLEOTIDE SEQUENCE [LARGE SCALE GENOMIC DNA]</scope>
    <source>
        <strain evidence="4">ATCC</strain>
        <strain evidence="6">ATCC(B) 19146</strain>
    </source>
</reference>
<keyword evidence="5" id="KW-0067">ATP-binding</keyword>
<evidence type="ECO:0000259" key="2">
    <source>
        <dbReference type="PROSITE" id="PS51192"/>
    </source>
</evidence>
<dbReference type="Proteomes" id="UP000287388">
    <property type="component" value="Chromosome"/>
</dbReference>
<dbReference type="GO" id="GO:0004386">
    <property type="term" value="F:helicase activity"/>
    <property type="evidence" value="ECO:0007669"/>
    <property type="project" value="UniProtKB-KW"/>
</dbReference>
<organism evidence="4 6">
    <name type="scientific">Brevundimonas diminuta</name>
    <name type="common">Pseudomonas diminuta</name>
    <dbReference type="NCBI Taxonomy" id="293"/>
    <lineage>
        <taxon>Bacteria</taxon>
        <taxon>Pseudomonadati</taxon>
        <taxon>Pseudomonadota</taxon>
        <taxon>Alphaproteobacteria</taxon>
        <taxon>Caulobacterales</taxon>
        <taxon>Caulobacteraceae</taxon>
        <taxon>Brevundimonas</taxon>
    </lineage>
</organism>
<accession>A0A410NSU2</accession>
<dbReference type="InterPro" id="IPR049730">
    <property type="entry name" value="SNF2/RAD54-like_C"/>
</dbReference>
<feature type="domain" description="Helicase ATP-binding" evidence="2">
    <location>
        <begin position="165"/>
        <end position="315"/>
    </location>
</feature>
<keyword evidence="5" id="KW-0547">Nucleotide-binding</keyword>
<dbReference type="Gene3D" id="3.40.50.300">
    <property type="entry name" value="P-loop containing nucleotide triphosphate hydrolases"/>
    <property type="match status" value="1"/>
</dbReference>
<dbReference type="PANTHER" id="PTHR45766:SF6">
    <property type="entry name" value="SWI_SNF-RELATED MATRIX-ASSOCIATED ACTIN-DEPENDENT REGULATOR OF CHROMATIN SUBFAMILY A-LIKE PROTEIN 1"/>
    <property type="match status" value="1"/>
</dbReference>
<dbReference type="InterPro" id="IPR001650">
    <property type="entry name" value="Helicase_C-like"/>
</dbReference>
<dbReference type="AlphaFoldDB" id="A0A410NSU2"/>
<dbReference type="GO" id="GO:0016787">
    <property type="term" value="F:hydrolase activity"/>
    <property type="evidence" value="ECO:0007669"/>
    <property type="project" value="UniProtKB-KW"/>
</dbReference>
<dbReference type="PANTHER" id="PTHR45766">
    <property type="entry name" value="DNA ANNEALING HELICASE AND ENDONUCLEASE ZRANB3 FAMILY MEMBER"/>
    <property type="match status" value="1"/>
</dbReference>
<dbReference type="Pfam" id="PF04851">
    <property type="entry name" value="ResIII"/>
    <property type="match status" value="1"/>
</dbReference>
<dbReference type="EMBL" id="CP066026">
    <property type="protein sequence ID" value="QQB89601.1"/>
    <property type="molecule type" value="Genomic_DNA"/>
</dbReference>
<dbReference type="InterPro" id="IPR006935">
    <property type="entry name" value="Helicase/UvrB_N"/>
</dbReference>
<dbReference type="KEGG" id="bdm:EQG53_01040"/>
<dbReference type="InterPro" id="IPR027417">
    <property type="entry name" value="P-loop_NTPase"/>
</dbReference>
<evidence type="ECO:0000313" key="5">
    <source>
        <dbReference type="EMBL" id="QQB89601.1"/>
    </source>
</evidence>
<dbReference type="InterPro" id="IPR014001">
    <property type="entry name" value="Helicase_ATP-bd"/>
</dbReference>
<reference evidence="5 7" key="2">
    <citation type="submission" date="2020-12" db="EMBL/GenBank/DDBJ databases">
        <title>FDA dAtabase for Regulatory Grade micrObial Sequences (FDA-ARGOS): Supporting development and validation of Infectious Disease Dx tests.</title>
        <authorList>
            <person name="Kerrigan L."/>
            <person name="Long C."/>
            <person name="Tallon L."/>
            <person name="Sadzewicz L."/>
            <person name="Zhao X."/>
            <person name="Boylan J."/>
            <person name="Ott S."/>
            <person name="Bowen H."/>
            <person name="Vavikolanu K."/>
            <person name="Mehta A."/>
            <person name="Aluvathingal J."/>
            <person name="Nadendla S."/>
            <person name="Yan Y."/>
            <person name="Sichtig H."/>
        </authorList>
    </citation>
    <scope>NUCLEOTIDE SEQUENCE [LARGE SCALE GENOMIC DNA]</scope>
    <source>
        <strain evidence="5 7">FDAARGOS_1026</strain>
    </source>
</reference>
<dbReference type="EMBL" id="CP035093">
    <property type="protein sequence ID" value="QAT13053.1"/>
    <property type="molecule type" value="Genomic_DNA"/>
</dbReference>
<dbReference type="NCBIfam" id="NF041062">
    <property type="entry name" value="DpdE"/>
    <property type="match status" value="1"/>
</dbReference>
<dbReference type="Pfam" id="PF00271">
    <property type="entry name" value="Helicase_C"/>
    <property type="match status" value="1"/>
</dbReference>
<dbReference type="RefSeq" id="WP_128718834.1">
    <property type="nucleotide sequence ID" value="NZ_BJNC01000007.1"/>
</dbReference>
<evidence type="ECO:0000256" key="1">
    <source>
        <dbReference type="ARBA" id="ARBA00022801"/>
    </source>
</evidence>
<keyword evidence="1" id="KW-0378">Hydrolase</keyword>
<protein>
    <submittedName>
        <fullName evidence="5">DEAD/DEAH box helicase</fullName>
    </submittedName>
</protein>
<dbReference type="PROSITE" id="PS51194">
    <property type="entry name" value="HELICASE_CTER"/>
    <property type="match status" value="1"/>
</dbReference>